<gene>
    <name evidence="1" type="ORF">MSG28_002912</name>
</gene>
<evidence type="ECO:0000313" key="2">
    <source>
        <dbReference type="Proteomes" id="UP001064048"/>
    </source>
</evidence>
<dbReference type="Proteomes" id="UP001064048">
    <property type="component" value="Chromosome 4"/>
</dbReference>
<name>A0ACC0JJV9_CHOFU</name>
<sequence>MEYISPENIPLNSTRILCCQCAVPIEANPSNMCVACLRAHVDISEGVPKQATLFFCRGCERYLQPPAEWVVAAIESRELLALCLKRLKGLNRVKLIDAGFAWTEPHSKRIKVKLTVQGEVMGGAVLQQTFIVEFNIQHQMCDTCHRTEAQDYWRALVQVRQRANNRKTFYYLEQLILKHKAHENTLGIKPKHDGLDFFYTTESHARKMVDFIQSVLPVKSQHSKKLISHDIHSNVYNYKFTYSIEIVPVSKDSVVCLPKKLTQQLGGISPICLVHRVTSTIHLIDANTGQVCDISSTVYWRNPFNTICNPKQLVKYIIMDIDILKEHEKKSFPGQGMVSNKHVLADVWVVKESELGLDVSPIHTKTHLGHILKPGDTALGYNLGDSNVNDTNLDKLDRSVVPDVFLVKKYFGERSARRRARNWKLKHMAEELHEGLSSTNEQNINIFKKEDVVPVDTDEIDPTLPRITLAEMLDDLNIEDVEMSEFVRNELTEKESESLQDVFEILRLPAYASARSLEDSPQSRMTLDCLVCRSAFAALFDGVANGQSNEQLTESITVLCVSLNIESPAVCRGAVELNMPILTHIVKTTPEANPRTFCGLVLQAAGDPNICVIHDPRFEWQVDLPEPTTVETIPPSSAAPLTVALVTDAHLDPLYEPFGAAECGEPTCCRKGQTVSLAFTTRPNIDESIYEQTVLKTNDEVLIDLGVAPKIREMRSSSQTRFMPARNVAPAGYWGDYRNCDSPIWAFDDVVDRIAETHTNVDIVYYIGDTIDHFVWETTYELINDMNRYVVDKIRKTYVTGDELNTTWLYEALADKWDFYLPEGARATLLERGEYSVWLVYDPLDAKKHLNWLVEELYKAELAGERVHIVTHIPPGVSDLVLTWTREYNRIINRFASTITGEFNGHTHSDEFKIFYSPEGTPIRVAWGAGSATSYTNYNLNYKIATFDAATYEPINIVNYVYNLTEANLTPNRRPHWFQLYDIKQRYNLRDLSPASMDDLVTRMVTTNPQLLDLYAAFFSKLSDTRWPWCNIDCKLDYLCRTVITVLWQRQKCEELRNLFYQHVVEDLFKKFVKNALSKKEDKRLQDLFEILRRPSYTRSALVNSTRAMPPTNDKPLTIALISDAHIDPLYEPYGAAECDQHVCCRRGQNLTLDTPKYRFRANIDELVYEETIVRTDDGIKIDLSVAPKLREMRRLAQRRFKRAKDPEPAGYWGDYRNCDTPLWAVKATLVFGIKQQVEITEVRPKSKRFSILVYVSIAPDCVMAVEISHNIDIVYYIGDTIDHFVWETTHELVNNMTRHVVDKLKNSFGDEVLVIPVIGNHDSQPTNMFAPANVTGENLNSTWLYKAWADKWDFYLPDAAMTSVLERGEYSVLAKPGLRVITWLVYDPLDAKKHLQWLVEELHQAELAGEKVHIVTHIPSGLSDLTLTWTREYNRIINRFASTISGEFNGHTHSDEFKIFYSPDGTPVCVAWGAGGITPYANNNLNYKIVTLDAATYTWSRIVSTLLLPRYDHQKFLHHTPLELLGIVPTTPTPVF</sequence>
<accession>A0ACC0JJV9</accession>
<evidence type="ECO:0000313" key="1">
    <source>
        <dbReference type="EMBL" id="KAI8424394.1"/>
    </source>
</evidence>
<comment type="caution">
    <text evidence="1">The sequence shown here is derived from an EMBL/GenBank/DDBJ whole genome shotgun (WGS) entry which is preliminary data.</text>
</comment>
<proteinExistence type="predicted"/>
<reference evidence="1 2" key="1">
    <citation type="journal article" date="2022" name="Genome Biol. Evol.">
        <title>The Spruce Budworm Genome: Reconstructing the Evolutionary History of Antifreeze Proteins.</title>
        <authorList>
            <person name="Beliveau C."/>
            <person name="Gagne P."/>
            <person name="Picq S."/>
            <person name="Vernygora O."/>
            <person name="Keeling C.I."/>
            <person name="Pinkney K."/>
            <person name="Doucet D."/>
            <person name="Wen F."/>
            <person name="Johnston J.S."/>
            <person name="Maaroufi H."/>
            <person name="Boyle B."/>
            <person name="Laroche J."/>
            <person name="Dewar K."/>
            <person name="Juretic N."/>
            <person name="Blackburn G."/>
            <person name="Nisole A."/>
            <person name="Brunet B."/>
            <person name="Brandao M."/>
            <person name="Lumley L."/>
            <person name="Duan J."/>
            <person name="Quan G."/>
            <person name="Lucarotti C.J."/>
            <person name="Roe A.D."/>
            <person name="Sperling F.A.H."/>
            <person name="Levesque R.C."/>
            <person name="Cusson M."/>
        </authorList>
    </citation>
    <scope>NUCLEOTIDE SEQUENCE [LARGE SCALE GENOMIC DNA]</scope>
    <source>
        <strain evidence="1">Glfc:IPQL:Cfum</strain>
    </source>
</reference>
<protein>
    <submittedName>
        <fullName evidence="1">Uncharacterized protein</fullName>
    </submittedName>
</protein>
<dbReference type="EMBL" id="CM046104">
    <property type="protein sequence ID" value="KAI8424394.1"/>
    <property type="molecule type" value="Genomic_DNA"/>
</dbReference>
<organism evidence="1 2">
    <name type="scientific">Choristoneura fumiferana</name>
    <name type="common">Spruce budworm moth</name>
    <name type="synonym">Archips fumiferana</name>
    <dbReference type="NCBI Taxonomy" id="7141"/>
    <lineage>
        <taxon>Eukaryota</taxon>
        <taxon>Metazoa</taxon>
        <taxon>Ecdysozoa</taxon>
        <taxon>Arthropoda</taxon>
        <taxon>Hexapoda</taxon>
        <taxon>Insecta</taxon>
        <taxon>Pterygota</taxon>
        <taxon>Neoptera</taxon>
        <taxon>Endopterygota</taxon>
        <taxon>Lepidoptera</taxon>
        <taxon>Glossata</taxon>
        <taxon>Ditrysia</taxon>
        <taxon>Tortricoidea</taxon>
        <taxon>Tortricidae</taxon>
        <taxon>Tortricinae</taxon>
        <taxon>Choristoneura</taxon>
    </lineage>
</organism>
<keyword evidence="2" id="KW-1185">Reference proteome</keyword>